<evidence type="ECO:0000259" key="2">
    <source>
        <dbReference type="Pfam" id="PF01569"/>
    </source>
</evidence>
<keyword evidence="1" id="KW-0812">Transmembrane</keyword>
<dbReference type="Pfam" id="PF01569">
    <property type="entry name" value="PAP2"/>
    <property type="match status" value="1"/>
</dbReference>
<accession>A0ABP7TS53</accession>
<keyword evidence="4" id="KW-1185">Reference proteome</keyword>
<gene>
    <name evidence="3" type="ORF">GCM10022247_64460</name>
</gene>
<feature type="transmembrane region" description="Helical" evidence="1">
    <location>
        <begin position="20"/>
        <end position="38"/>
    </location>
</feature>
<reference evidence="4" key="1">
    <citation type="journal article" date="2019" name="Int. J. Syst. Evol. Microbiol.">
        <title>The Global Catalogue of Microorganisms (GCM) 10K type strain sequencing project: providing services to taxonomists for standard genome sequencing and annotation.</title>
        <authorList>
            <consortium name="The Broad Institute Genomics Platform"/>
            <consortium name="The Broad Institute Genome Sequencing Center for Infectious Disease"/>
            <person name="Wu L."/>
            <person name="Ma J."/>
        </authorList>
    </citation>
    <scope>NUCLEOTIDE SEQUENCE [LARGE SCALE GENOMIC DNA]</scope>
    <source>
        <strain evidence="4">JCM 17342</strain>
    </source>
</reference>
<dbReference type="InterPro" id="IPR036938">
    <property type="entry name" value="PAP2/HPO_sf"/>
</dbReference>
<organism evidence="3 4">
    <name type="scientific">Allokutzneria multivorans</name>
    <dbReference type="NCBI Taxonomy" id="1142134"/>
    <lineage>
        <taxon>Bacteria</taxon>
        <taxon>Bacillati</taxon>
        <taxon>Actinomycetota</taxon>
        <taxon>Actinomycetes</taxon>
        <taxon>Pseudonocardiales</taxon>
        <taxon>Pseudonocardiaceae</taxon>
        <taxon>Allokutzneria</taxon>
    </lineage>
</organism>
<dbReference type="Proteomes" id="UP001501747">
    <property type="component" value="Unassembled WGS sequence"/>
</dbReference>
<dbReference type="InterPro" id="IPR000326">
    <property type="entry name" value="PAP2/HPO"/>
</dbReference>
<evidence type="ECO:0000313" key="3">
    <source>
        <dbReference type="EMBL" id="GAA4030476.1"/>
    </source>
</evidence>
<keyword evidence="1" id="KW-0472">Membrane</keyword>
<name>A0ABP7TS53_9PSEU</name>
<protein>
    <recommendedName>
        <fullName evidence="2">Phosphatidic acid phosphatase type 2/haloperoxidase domain-containing protein</fullName>
    </recommendedName>
</protein>
<feature type="transmembrane region" description="Helical" evidence="1">
    <location>
        <begin position="110"/>
        <end position="130"/>
    </location>
</feature>
<evidence type="ECO:0000256" key="1">
    <source>
        <dbReference type="SAM" id="Phobius"/>
    </source>
</evidence>
<keyword evidence="1" id="KW-1133">Transmembrane helix</keyword>
<dbReference type="SUPFAM" id="SSF48317">
    <property type="entry name" value="Acid phosphatase/Vanadium-dependent haloperoxidase"/>
    <property type="match status" value="1"/>
</dbReference>
<proteinExistence type="predicted"/>
<feature type="transmembrane region" description="Helical" evidence="1">
    <location>
        <begin position="137"/>
        <end position="160"/>
    </location>
</feature>
<feature type="transmembrane region" description="Helical" evidence="1">
    <location>
        <begin position="44"/>
        <end position="63"/>
    </location>
</feature>
<comment type="caution">
    <text evidence="3">The sequence shown here is derived from an EMBL/GenBank/DDBJ whole genome shotgun (WGS) entry which is preliminary data.</text>
</comment>
<dbReference type="RefSeq" id="WP_344883295.1">
    <property type="nucleotide sequence ID" value="NZ_BAABAL010000019.1"/>
</dbReference>
<sequence>MTTDSPTAAKRLAKAVTEVLSPYVVLAVLAFTAGALPGPQRAEALWWAAALTLGSCVIPYIAIVRGARRGRWDGHHVNDRAGRLIPLVIITVSIIVVTVAMGLTGAPAHMFALGLGEVVLIVVLGVITVLGKWKVSVHAAVGAATAVIVVVLYGAVWHVLWPLVVLLGWSRVELEDHTLAQVLVGTALGIAFPAVLYPLML</sequence>
<dbReference type="EMBL" id="BAABAL010000019">
    <property type="protein sequence ID" value="GAA4030476.1"/>
    <property type="molecule type" value="Genomic_DNA"/>
</dbReference>
<feature type="transmembrane region" description="Helical" evidence="1">
    <location>
        <begin position="180"/>
        <end position="200"/>
    </location>
</feature>
<evidence type="ECO:0000313" key="4">
    <source>
        <dbReference type="Proteomes" id="UP001501747"/>
    </source>
</evidence>
<feature type="domain" description="Phosphatidic acid phosphatase type 2/haloperoxidase" evidence="2">
    <location>
        <begin position="135"/>
        <end position="199"/>
    </location>
</feature>
<feature type="transmembrane region" description="Helical" evidence="1">
    <location>
        <begin position="84"/>
        <end position="104"/>
    </location>
</feature>